<organism evidence="2 3">
    <name type="scientific">Gymnopilus junonius</name>
    <name type="common">Spectacular rustgill mushroom</name>
    <name type="synonym">Gymnopilus spectabilis subsp. junonius</name>
    <dbReference type="NCBI Taxonomy" id="109634"/>
    <lineage>
        <taxon>Eukaryota</taxon>
        <taxon>Fungi</taxon>
        <taxon>Dikarya</taxon>
        <taxon>Basidiomycota</taxon>
        <taxon>Agaricomycotina</taxon>
        <taxon>Agaricomycetes</taxon>
        <taxon>Agaricomycetidae</taxon>
        <taxon>Agaricales</taxon>
        <taxon>Agaricineae</taxon>
        <taxon>Hymenogastraceae</taxon>
        <taxon>Gymnopilus</taxon>
    </lineage>
</organism>
<evidence type="ECO:0000313" key="2">
    <source>
        <dbReference type="EMBL" id="KAF8905818.1"/>
    </source>
</evidence>
<keyword evidence="3" id="KW-1185">Reference proteome</keyword>
<dbReference type="InterPro" id="IPR000719">
    <property type="entry name" value="Prot_kinase_dom"/>
</dbReference>
<dbReference type="GO" id="GO:0005634">
    <property type="term" value="C:nucleus"/>
    <property type="evidence" value="ECO:0007669"/>
    <property type="project" value="TreeGrafter"/>
</dbReference>
<keyword evidence="2" id="KW-0808">Transferase</keyword>
<dbReference type="PANTHER" id="PTHR44167">
    <property type="entry name" value="OVARIAN-SPECIFIC SERINE/THREONINE-PROTEIN KINASE LOK-RELATED"/>
    <property type="match status" value="1"/>
</dbReference>
<sequence length="442" mass="52173">MERRTPTVPSTFQLDQDDFSIQERLKFWDAPDTIRFFEEHGYILYKRIFSYGDPSSASTPVLSSGDFMEDNYPYASYDHKSDPDKKLLATDSRGKVAFAQDSVGRHVAIKLVRDDSDEYRILRFLNQQSLEILRENCVIPVLELLPIEGFWFAVMPRWGESARHPDPVTILGALEFMHSMLKGLTFLHKHNISHGDINDENVLVNHFCDARNATNCQIRRDLCSKQRLSYALFDFDFSVILPADSDRREYRLPYKRSWGSCCRVYDTAQGEFDYNPFVFDVGNMGAVFCYIYQHLAPAAPFLAPLLDRMTTRDLERRFTAMEALQFFEDMFSKMTETQLGTPFWEDDLEVYVPYDKYNRWINLPPDFARTWAVYREPPIPLKTWFLRWLCRREWVYHTVAFIRWFTYRLRLVLLPRRLTTSQFVGLRSSSSIHFVPKRFLLL</sequence>
<keyword evidence="2" id="KW-0418">Kinase</keyword>
<name>A0A9P5NVR9_GYMJU</name>
<dbReference type="Proteomes" id="UP000724874">
    <property type="component" value="Unassembled WGS sequence"/>
</dbReference>
<proteinExistence type="predicted"/>
<evidence type="ECO:0000259" key="1">
    <source>
        <dbReference type="PROSITE" id="PS50011"/>
    </source>
</evidence>
<dbReference type="AlphaFoldDB" id="A0A9P5NVR9"/>
<protein>
    <submittedName>
        <fullName evidence="2">Kinase-like domain-containing protein</fullName>
    </submittedName>
</protein>
<evidence type="ECO:0000313" key="3">
    <source>
        <dbReference type="Proteomes" id="UP000724874"/>
    </source>
</evidence>
<dbReference type="GO" id="GO:0044773">
    <property type="term" value="P:mitotic DNA damage checkpoint signaling"/>
    <property type="evidence" value="ECO:0007669"/>
    <property type="project" value="TreeGrafter"/>
</dbReference>
<dbReference type="EMBL" id="JADNYJ010000021">
    <property type="protein sequence ID" value="KAF8905818.1"/>
    <property type="molecule type" value="Genomic_DNA"/>
</dbReference>
<dbReference type="PROSITE" id="PS50011">
    <property type="entry name" value="PROTEIN_KINASE_DOM"/>
    <property type="match status" value="1"/>
</dbReference>
<dbReference type="InterPro" id="IPR011009">
    <property type="entry name" value="Kinase-like_dom_sf"/>
</dbReference>
<dbReference type="SUPFAM" id="SSF56112">
    <property type="entry name" value="Protein kinase-like (PK-like)"/>
    <property type="match status" value="1"/>
</dbReference>
<feature type="domain" description="Protein kinase" evidence="1">
    <location>
        <begin position="82"/>
        <end position="331"/>
    </location>
</feature>
<accession>A0A9P5NVR9</accession>
<dbReference type="PANTHER" id="PTHR44167:SF30">
    <property type="entry name" value="PHOSPHORYLASE KINASE"/>
    <property type="match status" value="1"/>
</dbReference>
<dbReference type="GO" id="GO:0005524">
    <property type="term" value="F:ATP binding"/>
    <property type="evidence" value="ECO:0007669"/>
    <property type="project" value="InterPro"/>
</dbReference>
<dbReference type="SMART" id="SM00220">
    <property type="entry name" value="S_TKc"/>
    <property type="match status" value="1"/>
</dbReference>
<dbReference type="OrthoDB" id="2722301at2759"/>
<gene>
    <name evidence="2" type="ORF">CPB84DRAFT_1960329</name>
</gene>
<dbReference type="GO" id="GO:0004674">
    <property type="term" value="F:protein serine/threonine kinase activity"/>
    <property type="evidence" value="ECO:0007669"/>
    <property type="project" value="TreeGrafter"/>
</dbReference>
<comment type="caution">
    <text evidence="2">The sequence shown here is derived from an EMBL/GenBank/DDBJ whole genome shotgun (WGS) entry which is preliminary data.</text>
</comment>
<dbReference type="Gene3D" id="1.10.510.10">
    <property type="entry name" value="Transferase(Phosphotransferase) domain 1"/>
    <property type="match status" value="1"/>
</dbReference>
<reference evidence="2" key="1">
    <citation type="submission" date="2020-11" db="EMBL/GenBank/DDBJ databases">
        <authorList>
            <consortium name="DOE Joint Genome Institute"/>
            <person name="Ahrendt S."/>
            <person name="Riley R."/>
            <person name="Andreopoulos W."/>
            <person name="LaButti K."/>
            <person name="Pangilinan J."/>
            <person name="Ruiz-duenas F.J."/>
            <person name="Barrasa J.M."/>
            <person name="Sanchez-Garcia M."/>
            <person name="Camarero S."/>
            <person name="Miyauchi S."/>
            <person name="Serrano A."/>
            <person name="Linde D."/>
            <person name="Babiker R."/>
            <person name="Drula E."/>
            <person name="Ayuso-Fernandez I."/>
            <person name="Pacheco R."/>
            <person name="Padilla G."/>
            <person name="Ferreira P."/>
            <person name="Barriuso J."/>
            <person name="Kellner H."/>
            <person name="Castanera R."/>
            <person name="Alfaro M."/>
            <person name="Ramirez L."/>
            <person name="Pisabarro A.G."/>
            <person name="Kuo A."/>
            <person name="Tritt A."/>
            <person name="Lipzen A."/>
            <person name="He G."/>
            <person name="Yan M."/>
            <person name="Ng V."/>
            <person name="Cullen D."/>
            <person name="Martin F."/>
            <person name="Rosso M.-N."/>
            <person name="Henrissat B."/>
            <person name="Hibbett D."/>
            <person name="Martinez A.T."/>
            <person name="Grigoriev I.V."/>
        </authorList>
    </citation>
    <scope>NUCLEOTIDE SEQUENCE</scope>
    <source>
        <strain evidence="2">AH 44721</strain>
    </source>
</reference>